<comment type="caution">
    <text evidence="1">The sequence shown here is derived from an EMBL/GenBank/DDBJ whole genome shotgun (WGS) entry which is preliminary data.</text>
</comment>
<proteinExistence type="predicted"/>
<dbReference type="EMBL" id="JBHUDG010000014">
    <property type="protein sequence ID" value="MFD1630085.1"/>
    <property type="molecule type" value="Genomic_DNA"/>
</dbReference>
<name>A0ABW4IBG4_9SPHI</name>
<organism evidence="1 2">
    <name type="scientific">Pseudopedobacter beijingensis</name>
    <dbReference type="NCBI Taxonomy" id="1207056"/>
    <lineage>
        <taxon>Bacteria</taxon>
        <taxon>Pseudomonadati</taxon>
        <taxon>Bacteroidota</taxon>
        <taxon>Sphingobacteriia</taxon>
        <taxon>Sphingobacteriales</taxon>
        <taxon>Sphingobacteriaceae</taxon>
        <taxon>Pseudopedobacter</taxon>
    </lineage>
</organism>
<dbReference type="Pfam" id="PF08811">
    <property type="entry name" value="DUF1800"/>
    <property type="match status" value="1"/>
</dbReference>
<keyword evidence="2" id="KW-1185">Reference proteome</keyword>
<dbReference type="InterPro" id="IPR014917">
    <property type="entry name" value="DUF1800"/>
</dbReference>
<sequence>MNTKDIENVKHLYARAGFGIHYKELQQVKKMSLNKVVDKIFHDSSKYKPIDFIEKPKDQPQYSTLSAEERRERQRMANEQTRELNIAFLNKMATDEAFLREKMTLFLHGHFACRQQNAPYTIQQLNNIQRKNALGNFKTLTIEVSQSRAMLSFLNNQQNRKGKPNENFARELMELFTLGVGNYTENDVKAAARAFTGWMYNKEGEFEFRPKVHDDGVKKFFGKEGSFNGDDIMDMIFARKEAAYFLSKKMYRFFVNETPNERHIQQMADLFYKKNYEIKPLLKFMFTSSWFYDDVNKGNKIKTPIEFIAGLNRQFYINYENKAVLLRFQQALGQTLFYPPNVSGWPQGKDLIDSSSLMLRLKMPSTIINNGILEIQGKTDPDDEALIALARKESKKVAQRIKATIDWDKFTAGIPSDINKKDLAAFLLRAEIKDNILQNISDSNDLKTKVVQILSTPEYQIC</sequence>
<evidence type="ECO:0000313" key="2">
    <source>
        <dbReference type="Proteomes" id="UP001597118"/>
    </source>
</evidence>
<reference evidence="2" key="1">
    <citation type="journal article" date="2019" name="Int. J. Syst. Evol. Microbiol.">
        <title>The Global Catalogue of Microorganisms (GCM) 10K type strain sequencing project: providing services to taxonomists for standard genome sequencing and annotation.</title>
        <authorList>
            <consortium name="The Broad Institute Genomics Platform"/>
            <consortium name="The Broad Institute Genome Sequencing Center for Infectious Disease"/>
            <person name="Wu L."/>
            <person name="Ma J."/>
        </authorList>
    </citation>
    <scope>NUCLEOTIDE SEQUENCE [LARGE SCALE GENOMIC DNA]</scope>
    <source>
        <strain evidence="2">CCUG 53762</strain>
    </source>
</reference>
<evidence type="ECO:0000313" key="1">
    <source>
        <dbReference type="EMBL" id="MFD1630085.1"/>
    </source>
</evidence>
<gene>
    <name evidence="1" type="ORF">ACFSAH_09360</name>
</gene>
<accession>A0ABW4IBG4</accession>
<dbReference type="Proteomes" id="UP001597118">
    <property type="component" value="Unassembled WGS sequence"/>
</dbReference>
<dbReference type="RefSeq" id="WP_379662463.1">
    <property type="nucleotide sequence ID" value="NZ_JBHUDG010000014.1"/>
</dbReference>
<protein>
    <submittedName>
        <fullName evidence="1">DUF1800 family protein</fullName>
    </submittedName>
</protein>